<dbReference type="InterPro" id="IPR021833">
    <property type="entry name" value="DUF3425"/>
</dbReference>
<dbReference type="OrthoDB" id="2245989at2759"/>
<reference evidence="2" key="3">
    <citation type="submission" date="2011-03" db="EMBL/GenBank/DDBJ databases">
        <title>Annotation of Magnaporthe poae ATCC 64411.</title>
        <authorList>
            <person name="Ma L.-J."/>
            <person name="Dead R."/>
            <person name="Young S.K."/>
            <person name="Zeng Q."/>
            <person name="Gargeya S."/>
            <person name="Fitzgerald M."/>
            <person name="Haas B."/>
            <person name="Abouelleil A."/>
            <person name="Alvarado L."/>
            <person name="Arachchi H.M."/>
            <person name="Berlin A."/>
            <person name="Brown A."/>
            <person name="Chapman S.B."/>
            <person name="Chen Z."/>
            <person name="Dunbar C."/>
            <person name="Freedman E."/>
            <person name="Gearin G."/>
            <person name="Gellesch M."/>
            <person name="Goldberg J."/>
            <person name="Griggs A."/>
            <person name="Gujja S."/>
            <person name="Heiman D."/>
            <person name="Howarth C."/>
            <person name="Larson L."/>
            <person name="Lui A."/>
            <person name="MacDonald P.J.P."/>
            <person name="Mehta T."/>
            <person name="Montmayeur A."/>
            <person name="Murphy C."/>
            <person name="Neiman D."/>
            <person name="Pearson M."/>
            <person name="Priest M."/>
            <person name="Roberts A."/>
            <person name="Saif S."/>
            <person name="Shea T."/>
            <person name="Shenoy N."/>
            <person name="Sisk P."/>
            <person name="Stolte C."/>
            <person name="Sykes S."/>
            <person name="Yandava C."/>
            <person name="Wortman J."/>
            <person name="Nusbaum C."/>
            <person name="Birren B."/>
        </authorList>
    </citation>
    <scope>NUCLEOTIDE SEQUENCE</scope>
    <source>
        <strain evidence="2">ATCC 64411</strain>
    </source>
</reference>
<proteinExistence type="predicted"/>
<dbReference type="eggNOG" id="ENOG502S26C">
    <property type="taxonomic scope" value="Eukaryota"/>
</dbReference>
<reference evidence="3" key="4">
    <citation type="journal article" date="2015" name="G3 (Bethesda)">
        <title>Genome sequences of three phytopathogenic species of the Magnaporthaceae family of fungi.</title>
        <authorList>
            <person name="Okagaki L.H."/>
            <person name="Nunes C.C."/>
            <person name="Sailsbery J."/>
            <person name="Clay B."/>
            <person name="Brown D."/>
            <person name="John T."/>
            <person name="Oh Y."/>
            <person name="Young N."/>
            <person name="Fitzgerald M."/>
            <person name="Haas B.J."/>
            <person name="Zeng Q."/>
            <person name="Young S."/>
            <person name="Adiconis X."/>
            <person name="Fan L."/>
            <person name="Levin J.Z."/>
            <person name="Mitchell T.K."/>
            <person name="Okubara P.A."/>
            <person name="Farman M.L."/>
            <person name="Kohn L.M."/>
            <person name="Birren B."/>
            <person name="Ma L.-J."/>
            <person name="Dean R.A."/>
        </authorList>
    </citation>
    <scope>NUCLEOTIDE SEQUENCE</scope>
    <source>
        <strain evidence="3">ATCC 64411 / 73-15</strain>
    </source>
</reference>
<dbReference type="Proteomes" id="UP000011715">
    <property type="component" value="Unassembled WGS sequence"/>
</dbReference>
<dbReference type="EnsemblFungi" id="MAPG_01733T0">
    <property type="protein sequence ID" value="MAPG_01733T0"/>
    <property type="gene ID" value="MAPG_01733"/>
</dbReference>
<dbReference type="EMBL" id="GL876966">
    <property type="protein sequence ID" value="KLU82662.1"/>
    <property type="molecule type" value="Genomic_DNA"/>
</dbReference>
<reference evidence="3" key="5">
    <citation type="submission" date="2015-06" db="UniProtKB">
        <authorList>
            <consortium name="EnsemblFungi"/>
        </authorList>
    </citation>
    <scope>IDENTIFICATION</scope>
    <source>
        <strain evidence="3">ATCC 64411</strain>
    </source>
</reference>
<gene>
    <name evidence="2" type="ORF">MAPG_01733</name>
</gene>
<feature type="compositionally biased region" description="Basic residues" evidence="1">
    <location>
        <begin position="14"/>
        <end position="23"/>
    </location>
</feature>
<dbReference type="PANTHER" id="PTHR38116">
    <property type="entry name" value="CHROMOSOME 7, WHOLE GENOME SHOTGUN SEQUENCE"/>
    <property type="match status" value="1"/>
</dbReference>
<dbReference type="VEuPathDB" id="FungiDB:MAPG_01733"/>
<feature type="region of interest" description="Disordered" evidence="1">
    <location>
        <begin position="1"/>
        <end position="101"/>
    </location>
</feature>
<dbReference type="STRING" id="644358.A0A0C4DPG8"/>
<feature type="compositionally biased region" description="Polar residues" evidence="1">
    <location>
        <begin position="62"/>
        <end position="81"/>
    </location>
</feature>
<accession>A0A0C4DPG8</accession>
<feature type="region of interest" description="Disordered" evidence="1">
    <location>
        <begin position="136"/>
        <end position="161"/>
    </location>
</feature>
<evidence type="ECO:0000313" key="2">
    <source>
        <dbReference type="EMBL" id="KLU82662.1"/>
    </source>
</evidence>
<reference evidence="4" key="2">
    <citation type="submission" date="2010-05" db="EMBL/GenBank/DDBJ databases">
        <title>The genome sequence of Magnaporthe poae strain ATCC 64411.</title>
        <authorList>
            <person name="Ma L.-J."/>
            <person name="Dead R."/>
            <person name="Young S."/>
            <person name="Zeng Q."/>
            <person name="Koehrsen M."/>
            <person name="Alvarado L."/>
            <person name="Berlin A."/>
            <person name="Chapman S.B."/>
            <person name="Chen Z."/>
            <person name="Freedman E."/>
            <person name="Gellesch M."/>
            <person name="Goldberg J."/>
            <person name="Griggs A."/>
            <person name="Gujja S."/>
            <person name="Heilman E.R."/>
            <person name="Heiman D."/>
            <person name="Hepburn T."/>
            <person name="Howarth C."/>
            <person name="Jen D."/>
            <person name="Larson L."/>
            <person name="Mehta T."/>
            <person name="Neiman D."/>
            <person name="Pearson M."/>
            <person name="Roberts A."/>
            <person name="Saif S."/>
            <person name="Shea T."/>
            <person name="Shenoy N."/>
            <person name="Sisk P."/>
            <person name="Stolte C."/>
            <person name="Sykes S."/>
            <person name="Walk T."/>
            <person name="White J."/>
            <person name="Yandava C."/>
            <person name="Haas B."/>
            <person name="Nusbaum C."/>
            <person name="Birren B."/>
        </authorList>
    </citation>
    <scope>NUCLEOTIDE SEQUENCE [LARGE SCALE GENOMIC DNA]</scope>
    <source>
        <strain evidence="4">ATCC 64411 / 73-15</strain>
    </source>
</reference>
<dbReference type="OMA" id="FERWWWA"/>
<name>A0A0C4DPG8_MAGP6</name>
<evidence type="ECO:0000256" key="1">
    <source>
        <dbReference type="SAM" id="MobiDB-lite"/>
    </source>
</evidence>
<sequence length="385" mass="41973">MSPSSSQSSQSTRAPRRAARQRIRKDPPPLAVPDINDDAAERKRVLNVLAQRRYRQRKKQQPLATEVTSSVQRDTLQTSNSEPERVQESQNPQAHGGDEDELASTGLELLPKGPGLSNGDPFGMFLGSNWMLPGLDDTISTTGPSSTETDPPPPINNSVFGDLTFDPMNFATLLPGSSSSSSSSSSDSLGPGAANNIVGSDSFSFPDTYLLPVPQLTLVRALLRIAGRLGCTSTIWDIKTLSPFNGPGGCESAGRHLPETWRPTPTQAKVLHHPVLDLVPWPSARDRLISIFSLPESMRPPSAAGPLGLIHFVYDLENASEGLRMYGGDPYDAECWEVGQTLFEKWWFVFDREIVNQSNRWRSLRGASKLRLEAASARSGDPEVV</sequence>
<keyword evidence="4" id="KW-1185">Reference proteome</keyword>
<dbReference type="AlphaFoldDB" id="A0A0C4DPG8"/>
<feature type="compositionally biased region" description="Polar residues" evidence="1">
    <location>
        <begin position="138"/>
        <end position="149"/>
    </location>
</feature>
<evidence type="ECO:0000313" key="4">
    <source>
        <dbReference type="Proteomes" id="UP000011715"/>
    </source>
</evidence>
<dbReference type="PANTHER" id="PTHR38116:SF9">
    <property type="entry name" value="BZIP DOMAIN-CONTAINING PROTEIN"/>
    <property type="match status" value="1"/>
</dbReference>
<dbReference type="CDD" id="cd14688">
    <property type="entry name" value="bZIP_YAP"/>
    <property type="match status" value="1"/>
</dbReference>
<protein>
    <recommendedName>
        <fullName evidence="5">BZIP domain-containing protein</fullName>
    </recommendedName>
</protein>
<evidence type="ECO:0008006" key="5">
    <source>
        <dbReference type="Google" id="ProtNLM"/>
    </source>
</evidence>
<dbReference type="Pfam" id="PF11905">
    <property type="entry name" value="DUF3425"/>
    <property type="match status" value="1"/>
</dbReference>
<reference evidence="2" key="1">
    <citation type="submission" date="2010-05" db="EMBL/GenBank/DDBJ databases">
        <title>The Genome Sequence of Magnaporthe poae strain ATCC 64411.</title>
        <authorList>
            <consortium name="The Broad Institute Genome Sequencing Platform"/>
            <consortium name="Broad Institute Genome Sequencing Center for Infectious Disease"/>
            <person name="Ma L.-J."/>
            <person name="Dead R."/>
            <person name="Young S."/>
            <person name="Zeng Q."/>
            <person name="Koehrsen M."/>
            <person name="Alvarado L."/>
            <person name="Berlin A."/>
            <person name="Chapman S.B."/>
            <person name="Chen Z."/>
            <person name="Freedman E."/>
            <person name="Gellesch M."/>
            <person name="Goldberg J."/>
            <person name="Griggs A."/>
            <person name="Gujja S."/>
            <person name="Heilman E.R."/>
            <person name="Heiman D."/>
            <person name="Hepburn T."/>
            <person name="Howarth C."/>
            <person name="Jen D."/>
            <person name="Larson L."/>
            <person name="Mehta T."/>
            <person name="Neiman D."/>
            <person name="Pearson M."/>
            <person name="Roberts A."/>
            <person name="Saif S."/>
            <person name="Shea T."/>
            <person name="Shenoy N."/>
            <person name="Sisk P."/>
            <person name="Stolte C."/>
            <person name="Sykes S."/>
            <person name="Walk T."/>
            <person name="White J."/>
            <person name="Yandava C."/>
            <person name="Haas B."/>
            <person name="Nusbaum C."/>
            <person name="Birren B."/>
        </authorList>
    </citation>
    <scope>NUCLEOTIDE SEQUENCE</scope>
    <source>
        <strain evidence="2">ATCC 64411</strain>
    </source>
</reference>
<organism evidence="3 4">
    <name type="scientific">Magnaporthiopsis poae (strain ATCC 64411 / 73-15)</name>
    <name type="common">Kentucky bluegrass fungus</name>
    <name type="synonym">Magnaporthe poae</name>
    <dbReference type="NCBI Taxonomy" id="644358"/>
    <lineage>
        <taxon>Eukaryota</taxon>
        <taxon>Fungi</taxon>
        <taxon>Dikarya</taxon>
        <taxon>Ascomycota</taxon>
        <taxon>Pezizomycotina</taxon>
        <taxon>Sordariomycetes</taxon>
        <taxon>Sordariomycetidae</taxon>
        <taxon>Magnaporthales</taxon>
        <taxon>Magnaporthaceae</taxon>
        <taxon>Magnaporthiopsis</taxon>
    </lineage>
</organism>
<dbReference type="EMBL" id="ADBL01000425">
    <property type="status" value="NOT_ANNOTATED_CDS"/>
    <property type="molecule type" value="Genomic_DNA"/>
</dbReference>
<evidence type="ECO:0000313" key="3">
    <source>
        <dbReference type="EnsemblFungi" id="MAPG_01733T0"/>
    </source>
</evidence>
<feature type="compositionally biased region" description="Low complexity" evidence="1">
    <location>
        <begin position="1"/>
        <end position="13"/>
    </location>
</feature>